<dbReference type="RefSeq" id="WP_011078103.1">
    <property type="nucleotide sequence ID" value="NC_004457.1"/>
</dbReference>
<dbReference type="SUPFAM" id="SSF47598">
    <property type="entry name" value="Ribbon-helix-helix"/>
    <property type="match status" value="1"/>
</dbReference>
<dbReference type="Proteomes" id="UP000001173">
    <property type="component" value="Plasmid pZmo1"/>
</dbReference>
<keyword evidence="1" id="KW-0614">Plasmid</keyword>
<keyword evidence="2" id="KW-1185">Reference proteome</keyword>
<evidence type="ECO:0000313" key="2">
    <source>
        <dbReference type="Proteomes" id="UP000001173"/>
    </source>
</evidence>
<sequence length="67" mass="7826">MYPTKDVQSKEVKSWIQHRENEPIKRFSVDIPERLHRAIKSDCSARGIKIADEIRASLSEKYGNLQK</sequence>
<name>Q8GF48_ZYMMO</name>
<geneLocation type="plasmid" evidence="2">
    <name>pZmo1</name>
</geneLocation>
<accession>Q8GF48</accession>
<dbReference type="AlphaFoldDB" id="Q8GF48"/>
<protein>
    <submittedName>
        <fullName evidence="1">Uncharacterized protein</fullName>
    </submittedName>
</protein>
<dbReference type="InterPro" id="IPR010985">
    <property type="entry name" value="Ribbon_hlx_hlx"/>
</dbReference>
<organism evidence="1 2">
    <name type="scientific">Zymomonas mobilis subsp. mobilis (strain ATCC 31821 / ZM4 / CP4)</name>
    <dbReference type="NCBI Taxonomy" id="264203"/>
    <lineage>
        <taxon>Bacteria</taxon>
        <taxon>Pseudomonadati</taxon>
        <taxon>Pseudomonadota</taxon>
        <taxon>Alphaproteobacteria</taxon>
        <taxon>Sphingomonadales</taxon>
        <taxon>Zymomonadaceae</taxon>
        <taxon>Zymomonas</taxon>
    </lineage>
</organism>
<reference evidence="1" key="1">
    <citation type="submission" date="2001-10" db="EMBL/GenBank/DDBJ databases">
        <authorList>
            <person name="Seo J."/>
            <person name="Park H."/>
            <person name="Kim H."/>
            <person name="Wang K."/>
            <person name="Yoon K."/>
            <person name="Rhee H."/>
            <person name="Kang J."/>
            <person name="Jung C."/>
            <person name="Kim M."/>
            <person name="Park C."/>
            <person name="An Y."/>
            <person name="Choi E."/>
        </authorList>
    </citation>
    <scope>NUCLEOTIDE SEQUENCE [LARGE SCALE GENOMIC DNA]</scope>
    <source>
        <strain evidence="1">ZM4</strain>
        <plasmid evidence="1">1</plasmid>
    </source>
</reference>
<dbReference type="GO" id="GO:0006355">
    <property type="term" value="P:regulation of DNA-templated transcription"/>
    <property type="evidence" value="ECO:0007669"/>
    <property type="project" value="InterPro"/>
</dbReference>
<dbReference type="Gene3D" id="1.10.1220.10">
    <property type="entry name" value="Met repressor-like"/>
    <property type="match status" value="1"/>
</dbReference>
<dbReference type="EMBL" id="AY057845">
    <property type="protein sequence ID" value="AAL36120.1"/>
    <property type="molecule type" value="Genomic_DNA"/>
</dbReference>
<proteinExistence type="predicted"/>
<evidence type="ECO:0000313" key="1">
    <source>
        <dbReference type="EMBL" id="AAL36120.1"/>
    </source>
</evidence>
<dbReference type="InterPro" id="IPR013321">
    <property type="entry name" value="Arc_rbn_hlx_hlx"/>
</dbReference>